<reference evidence="2" key="1">
    <citation type="submission" date="2021-04" db="EMBL/GenBank/DDBJ databases">
        <title>Draft Genome Sequence of Pandoravirus japonicus, Isolated from the Sabaishi River of Niigata, Japan.</title>
        <authorList>
            <person name="Hosokawa N."/>
            <person name="Takahashi H."/>
            <person name="Aoki K."/>
            <person name="Takemura M."/>
        </authorList>
    </citation>
    <scope>NUCLEOTIDE SEQUENCE</scope>
</reference>
<feature type="transmembrane region" description="Helical" evidence="1">
    <location>
        <begin position="148"/>
        <end position="181"/>
    </location>
</feature>
<proteinExistence type="predicted"/>
<name>A0A811BPS2_9VIRU</name>
<organism evidence="2 3">
    <name type="scientific">Pandoravirus japonicus</name>
    <dbReference type="NCBI Taxonomy" id="2823154"/>
    <lineage>
        <taxon>Viruses</taxon>
        <taxon>Pandoravirus</taxon>
    </lineage>
</organism>
<keyword evidence="1" id="KW-0812">Transmembrane</keyword>
<evidence type="ECO:0000313" key="2">
    <source>
        <dbReference type="EMBL" id="BCU04003.1"/>
    </source>
</evidence>
<protein>
    <recommendedName>
        <fullName evidence="4">DUF3592 domain-containing protein</fullName>
    </recommendedName>
</protein>
<keyword evidence="1" id="KW-1133">Transmembrane helix</keyword>
<dbReference type="Proteomes" id="UP001253637">
    <property type="component" value="Segment"/>
</dbReference>
<evidence type="ECO:0008006" key="4">
    <source>
        <dbReference type="Google" id="ProtNLM"/>
    </source>
</evidence>
<keyword evidence="1" id="KW-0472">Membrane</keyword>
<evidence type="ECO:0000256" key="1">
    <source>
        <dbReference type="SAM" id="Phobius"/>
    </source>
</evidence>
<dbReference type="EMBL" id="LC625835">
    <property type="protein sequence ID" value="BCU04003.1"/>
    <property type="molecule type" value="Genomic_DNA"/>
</dbReference>
<accession>A0A811BPS2</accession>
<sequence length="225" mass="23382">MASATVDNCVVAVLCAAALLAMAAILVAVGVVPAIEQVHTLVGLHRRLRTADCRVTGHVDVADTVRGGRPEYLAGLSVDFEADHGVKIVNATALANVEPAHAWLTSADRRRLYDLYPAGSTLRCAYDGDAPRETVATSSRITDYASRVVLGVLVAAVTSAVALFVAAPVALFGLYVCSMAVCSACKWMRQTCTRSLAPCPYLVLGGDGGGDLGAPNGIDPADQEL</sequence>
<evidence type="ECO:0000313" key="3">
    <source>
        <dbReference type="Proteomes" id="UP001253637"/>
    </source>
</evidence>